<dbReference type="InterPro" id="IPR019775">
    <property type="entry name" value="WD40_repeat_CS"/>
</dbReference>
<dbReference type="InterPro" id="IPR036322">
    <property type="entry name" value="WD40_repeat_dom_sf"/>
</dbReference>
<dbReference type="PANTHER" id="PTHR15169:SF0">
    <property type="entry name" value="DNA DAMAGE-BINDING PROTEIN 2"/>
    <property type="match status" value="1"/>
</dbReference>
<dbReference type="GO" id="GO:0003684">
    <property type="term" value="F:damaged DNA binding"/>
    <property type="evidence" value="ECO:0007669"/>
    <property type="project" value="InterPro"/>
</dbReference>
<evidence type="ECO:0000256" key="4">
    <source>
        <dbReference type="ARBA" id="ARBA00022574"/>
    </source>
</evidence>
<feature type="compositionally biased region" description="Low complexity" evidence="12">
    <location>
        <begin position="28"/>
        <end position="40"/>
    </location>
</feature>
<dbReference type="InterPro" id="IPR001680">
    <property type="entry name" value="WD40_rpt"/>
</dbReference>
<dbReference type="OrthoDB" id="9890280at2759"/>
<keyword evidence="8" id="KW-0238">DNA-binding</keyword>
<dbReference type="AlphaFoldDB" id="A0A835YL19"/>
<dbReference type="InterPro" id="IPR033312">
    <property type="entry name" value="DDB2"/>
</dbReference>
<evidence type="ECO:0000256" key="12">
    <source>
        <dbReference type="SAM" id="MobiDB-lite"/>
    </source>
</evidence>
<evidence type="ECO:0000256" key="6">
    <source>
        <dbReference type="ARBA" id="ARBA00022763"/>
    </source>
</evidence>
<dbReference type="PROSITE" id="PS50294">
    <property type="entry name" value="WD_REPEATS_REGION"/>
    <property type="match status" value="1"/>
</dbReference>
<sequence length="716" mass="73500">MFRGDLSNFNLEDLLPWAKRRRQEQQHQRNQQRFHSSSSSTDDESAGGSDTLEHQDAFRPTQLLPEPPPPPQCRVCGGTGHAAGFVGATYIDCCEKACYLCKADGHTTLQCPYRARLSNETGTAPSAYALRLRRVNAGSCTALARRLLRRQLTGRPLQTSELPAPAVAAAAPLCSAAAAPERGWTMAGLVRAHDHRISCLMFHPTRHDVLLSADSGGALAAWNWRAAIDCGSSAADAAAAAVPLVVAAHSAQVNGIDVLRGGSGAADVMVSCGLDGRACVTDLNGGSSSSSTAVLRLNGAASGSAWHSLHAVAAAPAPSCAFYVGDNRGCVYALDLRQNALATRSLLHAPNAKIVSLCFHPRHAALLLTSGNDRRLRVWDLRKLPEAWQARGEGGGGGYVAGGGALPRIASNAVFSPLTGEKVLATCGDNRLRVWPDWCATGLDPARALAHIHSHDFNRYLSPFKAVWDPKDPLERRIVCGRYISEAIHNLPLKPVDVIDAHSGALLAELTDARQPLSCPVTAVHALSDVVCSGGSTKVVVWRWRREAMQQHAGCGAPRPAAAAVTAAAATAAGSLTPQRHGGAMRHDSGAEAAAAEAATHGSPAAAAAASAARVPPALTTAARQKKAVPPALQRVAAAAAAAMGKPPPAKAKASAKALAAAVLPARSSGGGGGGGGSSASPHFATPGKPGKGRIAKAAQGDCATAAAAAGGGGGA</sequence>
<keyword evidence="10" id="KW-0539">Nucleus</keyword>
<organism evidence="13 14">
    <name type="scientific">Tribonema minus</name>
    <dbReference type="NCBI Taxonomy" id="303371"/>
    <lineage>
        <taxon>Eukaryota</taxon>
        <taxon>Sar</taxon>
        <taxon>Stramenopiles</taxon>
        <taxon>Ochrophyta</taxon>
        <taxon>PX clade</taxon>
        <taxon>Xanthophyceae</taxon>
        <taxon>Tribonematales</taxon>
        <taxon>Tribonemataceae</taxon>
        <taxon>Tribonema</taxon>
    </lineage>
</organism>
<dbReference type="Gene3D" id="2.130.10.10">
    <property type="entry name" value="YVTN repeat-like/Quinoprotein amine dehydrogenase"/>
    <property type="match status" value="1"/>
</dbReference>
<protein>
    <recommendedName>
        <fullName evidence="3">DNA damage-binding protein 2</fullName>
    </recommendedName>
</protein>
<comment type="caution">
    <text evidence="13">The sequence shown here is derived from an EMBL/GenBank/DDBJ whole genome shotgun (WGS) entry which is preliminary data.</text>
</comment>
<evidence type="ECO:0000256" key="9">
    <source>
        <dbReference type="ARBA" id="ARBA00023204"/>
    </source>
</evidence>
<evidence type="ECO:0000313" key="13">
    <source>
        <dbReference type="EMBL" id="KAG5176428.1"/>
    </source>
</evidence>
<name>A0A835YL19_9STRA</name>
<keyword evidence="14" id="KW-1185">Reference proteome</keyword>
<keyword evidence="5" id="KW-0677">Repeat</keyword>
<dbReference type="GO" id="GO:0080008">
    <property type="term" value="C:Cul4-RING E3 ubiquitin ligase complex"/>
    <property type="evidence" value="ECO:0007669"/>
    <property type="project" value="InterPro"/>
</dbReference>
<evidence type="ECO:0000313" key="14">
    <source>
        <dbReference type="Proteomes" id="UP000664859"/>
    </source>
</evidence>
<evidence type="ECO:0000256" key="11">
    <source>
        <dbReference type="PROSITE-ProRule" id="PRU00221"/>
    </source>
</evidence>
<evidence type="ECO:0000256" key="10">
    <source>
        <dbReference type="ARBA" id="ARBA00023242"/>
    </source>
</evidence>
<feature type="region of interest" description="Disordered" evidence="12">
    <location>
        <begin position="20"/>
        <end position="52"/>
    </location>
</feature>
<keyword evidence="7" id="KW-0833">Ubl conjugation pathway</keyword>
<comment type="subcellular location">
    <subcellularLocation>
        <location evidence="1">Nucleus</location>
    </subcellularLocation>
</comment>
<feature type="region of interest" description="Disordered" evidence="12">
    <location>
        <begin position="576"/>
        <end position="609"/>
    </location>
</feature>
<gene>
    <name evidence="13" type="ORF">JKP88DRAFT_335013</name>
</gene>
<proteinExistence type="inferred from homology"/>
<dbReference type="PROSITE" id="PS50082">
    <property type="entry name" value="WD_REPEATS_2"/>
    <property type="match status" value="1"/>
</dbReference>
<dbReference type="Proteomes" id="UP000664859">
    <property type="component" value="Unassembled WGS sequence"/>
</dbReference>
<evidence type="ECO:0000256" key="3">
    <source>
        <dbReference type="ARBA" id="ARBA00014580"/>
    </source>
</evidence>
<dbReference type="InterPro" id="IPR015943">
    <property type="entry name" value="WD40/YVTN_repeat-like_dom_sf"/>
</dbReference>
<evidence type="ECO:0000256" key="8">
    <source>
        <dbReference type="ARBA" id="ARBA00023125"/>
    </source>
</evidence>
<dbReference type="EMBL" id="JAFCMP010000536">
    <property type="protein sequence ID" value="KAG5176428.1"/>
    <property type="molecule type" value="Genomic_DNA"/>
</dbReference>
<dbReference type="GO" id="GO:0005634">
    <property type="term" value="C:nucleus"/>
    <property type="evidence" value="ECO:0007669"/>
    <property type="project" value="UniProtKB-SubCell"/>
</dbReference>
<feature type="compositionally biased region" description="Low complexity" evidence="12">
    <location>
        <begin position="591"/>
        <end position="609"/>
    </location>
</feature>
<dbReference type="Pfam" id="PF00400">
    <property type="entry name" value="WD40"/>
    <property type="match status" value="1"/>
</dbReference>
<feature type="repeat" description="WD" evidence="11">
    <location>
        <begin position="347"/>
        <end position="382"/>
    </location>
</feature>
<dbReference type="GO" id="GO:0006281">
    <property type="term" value="P:DNA repair"/>
    <property type="evidence" value="ECO:0007669"/>
    <property type="project" value="UniProtKB-KW"/>
</dbReference>
<evidence type="ECO:0000256" key="2">
    <source>
        <dbReference type="ARBA" id="ARBA00005434"/>
    </source>
</evidence>
<keyword evidence="9" id="KW-0234">DNA repair</keyword>
<evidence type="ECO:0000256" key="1">
    <source>
        <dbReference type="ARBA" id="ARBA00004123"/>
    </source>
</evidence>
<dbReference type="PANTHER" id="PTHR15169">
    <property type="entry name" value="DAMAGE-SPECIFIC DNA BINDING PROTEIN 2"/>
    <property type="match status" value="1"/>
</dbReference>
<dbReference type="PROSITE" id="PS00678">
    <property type="entry name" value="WD_REPEATS_1"/>
    <property type="match status" value="1"/>
</dbReference>
<evidence type="ECO:0000256" key="5">
    <source>
        <dbReference type="ARBA" id="ARBA00022737"/>
    </source>
</evidence>
<comment type="similarity">
    <text evidence="2">Belongs to the WD repeat DDB2/WDR76 family.</text>
</comment>
<keyword evidence="4 11" id="KW-0853">WD repeat</keyword>
<feature type="compositionally biased region" description="Gly residues" evidence="12">
    <location>
        <begin position="669"/>
        <end position="678"/>
    </location>
</feature>
<feature type="region of interest" description="Disordered" evidence="12">
    <location>
        <begin position="668"/>
        <end position="699"/>
    </location>
</feature>
<evidence type="ECO:0000256" key="7">
    <source>
        <dbReference type="ARBA" id="ARBA00022786"/>
    </source>
</evidence>
<dbReference type="SUPFAM" id="SSF50978">
    <property type="entry name" value="WD40 repeat-like"/>
    <property type="match status" value="1"/>
</dbReference>
<accession>A0A835YL19</accession>
<reference evidence="13" key="1">
    <citation type="submission" date="2021-02" db="EMBL/GenBank/DDBJ databases">
        <title>First Annotated Genome of the Yellow-green Alga Tribonema minus.</title>
        <authorList>
            <person name="Mahan K.M."/>
        </authorList>
    </citation>
    <scope>NUCLEOTIDE SEQUENCE</scope>
    <source>
        <strain evidence="13">UTEX B ZZ1240</strain>
    </source>
</reference>
<dbReference type="SMART" id="SM00320">
    <property type="entry name" value="WD40"/>
    <property type="match status" value="4"/>
</dbReference>
<dbReference type="GO" id="GO:0009411">
    <property type="term" value="P:response to UV"/>
    <property type="evidence" value="ECO:0007669"/>
    <property type="project" value="TreeGrafter"/>
</dbReference>
<keyword evidence="6" id="KW-0227">DNA damage</keyword>